<reference evidence="2 3" key="1">
    <citation type="submission" date="2016-02" db="EMBL/GenBank/DDBJ databases">
        <title>Genome analysis of coral dinoflagellate symbionts highlights evolutionary adaptations to a symbiotic lifestyle.</title>
        <authorList>
            <person name="Aranda M."/>
            <person name="Li Y."/>
            <person name="Liew Y.J."/>
            <person name="Baumgarten S."/>
            <person name="Simakov O."/>
            <person name="Wilson M."/>
            <person name="Piel J."/>
            <person name="Ashoor H."/>
            <person name="Bougouffa S."/>
            <person name="Bajic V.B."/>
            <person name="Ryu T."/>
            <person name="Ravasi T."/>
            <person name="Bayer T."/>
            <person name="Micklem G."/>
            <person name="Kim H."/>
            <person name="Bhak J."/>
            <person name="Lajeunesse T.C."/>
            <person name="Voolstra C.R."/>
        </authorList>
    </citation>
    <scope>NUCLEOTIDE SEQUENCE [LARGE SCALE GENOMIC DNA]</scope>
    <source>
        <strain evidence="2 3">CCMP2467</strain>
    </source>
</reference>
<feature type="region of interest" description="Disordered" evidence="1">
    <location>
        <begin position="153"/>
        <end position="173"/>
    </location>
</feature>
<gene>
    <name evidence="2" type="ORF">AK812_SmicGene4469</name>
</gene>
<sequence length="185" mass="20217">MSLILSSLCGTVNTCPQCDTTNVIHVFSQDEVQYVGVSNDVAETVKVDVPCFELERASLLGTLRERLSQQGLELEDMPDTTSQDFLRLLEELGFESALTRAKLQKAYRQEMMCRRICKGQTMERRGSTAVSTNPSCLGEATESAEVEVDTVSDASSDFVPHPEAAVSDESDFVPHPGAYISDLSG</sequence>
<keyword evidence="3" id="KW-1185">Reference proteome</keyword>
<organism evidence="2 3">
    <name type="scientific">Symbiodinium microadriaticum</name>
    <name type="common">Dinoflagellate</name>
    <name type="synonym">Zooxanthella microadriatica</name>
    <dbReference type="NCBI Taxonomy" id="2951"/>
    <lineage>
        <taxon>Eukaryota</taxon>
        <taxon>Sar</taxon>
        <taxon>Alveolata</taxon>
        <taxon>Dinophyceae</taxon>
        <taxon>Suessiales</taxon>
        <taxon>Symbiodiniaceae</taxon>
        <taxon>Symbiodinium</taxon>
    </lineage>
</organism>
<comment type="caution">
    <text evidence="2">The sequence shown here is derived from an EMBL/GenBank/DDBJ whole genome shotgun (WGS) entry which is preliminary data.</text>
</comment>
<dbReference type="OrthoDB" id="411620at2759"/>
<evidence type="ECO:0000313" key="2">
    <source>
        <dbReference type="EMBL" id="OLQ11654.1"/>
    </source>
</evidence>
<dbReference type="EMBL" id="LSRX01000056">
    <property type="protein sequence ID" value="OLQ11654.1"/>
    <property type="molecule type" value="Genomic_DNA"/>
</dbReference>
<evidence type="ECO:0000256" key="1">
    <source>
        <dbReference type="SAM" id="MobiDB-lite"/>
    </source>
</evidence>
<proteinExistence type="predicted"/>
<name>A0A1Q9EW26_SYMMI</name>
<accession>A0A1Q9EW26</accession>
<dbReference type="Proteomes" id="UP000186817">
    <property type="component" value="Unassembled WGS sequence"/>
</dbReference>
<protein>
    <submittedName>
        <fullName evidence="2">Uncharacterized protein</fullName>
    </submittedName>
</protein>
<evidence type="ECO:0000313" key="3">
    <source>
        <dbReference type="Proteomes" id="UP000186817"/>
    </source>
</evidence>
<dbReference type="AlphaFoldDB" id="A0A1Q9EW26"/>